<dbReference type="Proteomes" id="UP000324222">
    <property type="component" value="Unassembled WGS sequence"/>
</dbReference>
<reference evidence="1 2" key="1">
    <citation type="submission" date="2019-05" db="EMBL/GenBank/DDBJ databases">
        <title>Another draft genome of Portunus trituberculatus and its Hox gene families provides insights of decapod evolution.</title>
        <authorList>
            <person name="Jeong J.-H."/>
            <person name="Song I."/>
            <person name="Kim S."/>
            <person name="Choi T."/>
            <person name="Kim D."/>
            <person name="Ryu S."/>
            <person name="Kim W."/>
        </authorList>
    </citation>
    <scope>NUCLEOTIDE SEQUENCE [LARGE SCALE GENOMIC DNA]</scope>
    <source>
        <tissue evidence="1">Muscle</tissue>
    </source>
</reference>
<organism evidence="1 2">
    <name type="scientific">Portunus trituberculatus</name>
    <name type="common">Swimming crab</name>
    <name type="synonym">Neptunus trituberculatus</name>
    <dbReference type="NCBI Taxonomy" id="210409"/>
    <lineage>
        <taxon>Eukaryota</taxon>
        <taxon>Metazoa</taxon>
        <taxon>Ecdysozoa</taxon>
        <taxon>Arthropoda</taxon>
        <taxon>Crustacea</taxon>
        <taxon>Multicrustacea</taxon>
        <taxon>Malacostraca</taxon>
        <taxon>Eumalacostraca</taxon>
        <taxon>Eucarida</taxon>
        <taxon>Decapoda</taxon>
        <taxon>Pleocyemata</taxon>
        <taxon>Brachyura</taxon>
        <taxon>Eubrachyura</taxon>
        <taxon>Portunoidea</taxon>
        <taxon>Portunidae</taxon>
        <taxon>Portuninae</taxon>
        <taxon>Portunus</taxon>
    </lineage>
</organism>
<comment type="caution">
    <text evidence="1">The sequence shown here is derived from an EMBL/GenBank/DDBJ whole genome shotgun (WGS) entry which is preliminary data.</text>
</comment>
<sequence>MAEAYSMSLRYSQNQGYVGGGSEVSTARLLVNVTREHNGTRVACVAINPARPESPLTNTTTLTVHCKSHNAE</sequence>
<evidence type="ECO:0000313" key="2">
    <source>
        <dbReference type="Proteomes" id="UP000324222"/>
    </source>
</evidence>
<dbReference type="InterPro" id="IPR013783">
    <property type="entry name" value="Ig-like_fold"/>
</dbReference>
<accession>A0A5B7G5D1</accession>
<keyword evidence="2" id="KW-1185">Reference proteome</keyword>
<gene>
    <name evidence="1" type="ORF">E2C01_049122</name>
</gene>
<protein>
    <submittedName>
        <fullName evidence="1">Uncharacterized protein</fullName>
    </submittedName>
</protein>
<dbReference type="Gene3D" id="2.60.40.10">
    <property type="entry name" value="Immunoglobulins"/>
    <property type="match status" value="1"/>
</dbReference>
<proteinExistence type="predicted"/>
<name>A0A5B7G5D1_PORTR</name>
<evidence type="ECO:0000313" key="1">
    <source>
        <dbReference type="EMBL" id="MPC55191.1"/>
    </source>
</evidence>
<dbReference type="EMBL" id="VSRR010012967">
    <property type="protein sequence ID" value="MPC55191.1"/>
    <property type="molecule type" value="Genomic_DNA"/>
</dbReference>
<dbReference type="AlphaFoldDB" id="A0A5B7G5D1"/>
<dbReference type="OrthoDB" id="6355172at2759"/>